<sequence length="266" mass="29320">MSMLRQMIVGLSCFVLPFTAGCSEALEPVAPVKTEIQVDGESWESLEGWVPDSKDWAPKRLIRRTDGYSTAVIANVKRPELDAITDASRFEEALRFALSLEGVRDVRMNERLEVTGDIAQVFRDVIGTPKGRFFAWIASGTGDAGRMKAAGLSFVTSEDGDPGTSMEFFLASEAEYEHLGGVIVPLAHLLDVTFSDPNPPAANVLAFGRQSDEEAAERLRAHFEQFMIETAMIRAQAGMLQQNTLSILQGLNQVEPYGLQDPMWDF</sequence>
<keyword evidence="2" id="KW-1185">Reference proteome</keyword>
<dbReference type="EMBL" id="JBHSSW010000066">
    <property type="protein sequence ID" value="MFC6199591.1"/>
    <property type="molecule type" value="Genomic_DNA"/>
</dbReference>
<dbReference type="PROSITE" id="PS51257">
    <property type="entry name" value="PROKAR_LIPOPROTEIN"/>
    <property type="match status" value="1"/>
</dbReference>
<accession>A0ABW1SD26</accession>
<proteinExistence type="predicted"/>
<evidence type="ECO:0000313" key="1">
    <source>
        <dbReference type="EMBL" id="MFC6199591.1"/>
    </source>
</evidence>
<dbReference type="Proteomes" id="UP001596303">
    <property type="component" value="Unassembled WGS sequence"/>
</dbReference>
<organism evidence="1 2">
    <name type="scientific">Ponticaulis profundi</name>
    <dbReference type="NCBI Taxonomy" id="2665222"/>
    <lineage>
        <taxon>Bacteria</taxon>
        <taxon>Pseudomonadati</taxon>
        <taxon>Pseudomonadota</taxon>
        <taxon>Alphaproteobacteria</taxon>
        <taxon>Hyphomonadales</taxon>
        <taxon>Hyphomonadaceae</taxon>
        <taxon>Ponticaulis</taxon>
    </lineage>
</organism>
<evidence type="ECO:0000313" key="2">
    <source>
        <dbReference type="Proteomes" id="UP001596303"/>
    </source>
</evidence>
<gene>
    <name evidence="1" type="ORF">ACFQDM_16035</name>
</gene>
<protein>
    <recommendedName>
        <fullName evidence="3">DUF3313 domain-containing protein</fullName>
    </recommendedName>
</protein>
<evidence type="ECO:0008006" key="3">
    <source>
        <dbReference type="Google" id="ProtNLM"/>
    </source>
</evidence>
<name>A0ABW1SD26_9PROT</name>
<reference evidence="2" key="1">
    <citation type="journal article" date="2019" name="Int. J. Syst. Evol. Microbiol.">
        <title>The Global Catalogue of Microorganisms (GCM) 10K type strain sequencing project: providing services to taxonomists for standard genome sequencing and annotation.</title>
        <authorList>
            <consortium name="The Broad Institute Genomics Platform"/>
            <consortium name="The Broad Institute Genome Sequencing Center for Infectious Disease"/>
            <person name="Wu L."/>
            <person name="Ma J."/>
        </authorList>
    </citation>
    <scope>NUCLEOTIDE SEQUENCE [LARGE SCALE GENOMIC DNA]</scope>
    <source>
        <strain evidence="2">CGMCC-1.15741</strain>
    </source>
</reference>
<comment type="caution">
    <text evidence="1">The sequence shown here is derived from an EMBL/GenBank/DDBJ whole genome shotgun (WGS) entry which is preliminary data.</text>
</comment>